<comment type="similarity">
    <text evidence="1">Belongs to the FGGY kinase family.</text>
</comment>
<evidence type="ECO:0000313" key="7">
    <source>
        <dbReference type="Proteomes" id="UP000323258"/>
    </source>
</evidence>
<dbReference type="PIRSF" id="PIRSF000538">
    <property type="entry name" value="GlpK"/>
    <property type="match status" value="1"/>
</dbReference>
<dbReference type="InterPro" id="IPR018485">
    <property type="entry name" value="FGGY_C"/>
</dbReference>
<keyword evidence="2" id="KW-0808">Transferase</keyword>
<dbReference type="GO" id="GO:0005975">
    <property type="term" value="P:carbohydrate metabolic process"/>
    <property type="evidence" value="ECO:0007669"/>
    <property type="project" value="InterPro"/>
</dbReference>
<dbReference type="EMBL" id="VSZS01000066">
    <property type="protein sequence ID" value="TYR30568.1"/>
    <property type="molecule type" value="Genomic_DNA"/>
</dbReference>
<dbReference type="PANTHER" id="PTHR43095">
    <property type="entry name" value="SUGAR KINASE"/>
    <property type="match status" value="1"/>
</dbReference>
<dbReference type="CDD" id="cd07802">
    <property type="entry name" value="ASKHA_NBD_FGGY_EcLyxK-like"/>
    <property type="match status" value="1"/>
</dbReference>
<dbReference type="InterPro" id="IPR000577">
    <property type="entry name" value="Carb_kinase_FGGY"/>
</dbReference>
<keyword evidence="3 6" id="KW-0418">Kinase</keyword>
<dbReference type="Gene3D" id="3.30.420.40">
    <property type="match status" value="2"/>
</dbReference>
<evidence type="ECO:0000256" key="1">
    <source>
        <dbReference type="ARBA" id="ARBA00009156"/>
    </source>
</evidence>
<sequence>MSDSLYLGLDAGTSLTKAAIFDLAGNQLAEARHRTTLRRPHTGWSELDPEEAWAAAVDVMARAVREIRKDASRIRGIGITAAMVGAWLTDGNGKPTRPGITWEDSRAQPLIEAHRGRNPEFLRTIFASSGSVMQQGCTLPVLAWLAENEAATVARTSHVLSYKDFLRLRLTGKVATDRTEASVIPGSAERRTRSDAMIGLFGLEAYRDLLPPVMDSESFAGGLTPEAARAIGLPEGLPVAVGAGDVAATVIGAGGLKAGTATAVLGTTCMVGVVHERPVFEPADLGLLFTLPGHRWYRAMVNVAGTLNLDWAFDALAPDLAARQDRFALLDEMLRSVPPGANGLVYLPYLSESGIIAPKVDHAARAQFAGLSPRHDRASLFRAVLEGVAFAMRDLFDALGFDGDRVLLTGGGAQNPDWVQMISDLIGKPVEVPEGSQFGARGAALLAATAAGDFASINDASAAIAGSGRRYEPDAASARALAPALDRYRTARDRLLG</sequence>
<accession>A0A5D4GQG1</accession>
<dbReference type="RefSeq" id="WP_148916104.1">
    <property type="nucleotide sequence ID" value="NZ_VSZS01000066.1"/>
</dbReference>
<proteinExistence type="inferred from homology"/>
<dbReference type="PANTHER" id="PTHR43095:SF5">
    <property type="entry name" value="XYLULOSE KINASE"/>
    <property type="match status" value="1"/>
</dbReference>
<feature type="domain" description="Carbohydrate kinase FGGY N-terminal" evidence="4">
    <location>
        <begin position="5"/>
        <end position="252"/>
    </location>
</feature>
<dbReference type="OrthoDB" id="9805576at2"/>
<evidence type="ECO:0000259" key="5">
    <source>
        <dbReference type="Pfam" id="PF02782"/>
    </source>
</evidence>
<feature type="domain" description="Carbohydrate kinase FGGY C-terminal" evidence="5">
    <location>
        <begin position="262"/>
        <end position="451"/>
    </location>
</feature>
<evidence type="ECO:0000259" key="4">
    <source>
        <dbReference type="Pfam" id="PF00370"/>
    </source>
</evidence>
<protein>
    <submittedName>
        <fullName evidence="6">Carbohydrate kinase</fullName>
    </submittedName>
</protein>
<dbReference type="AlphaFoldDB" id="A0A5D4GQG1"/>
<name>A0A5D4GQG1_9HYPH</name>
<organism evidence="6 7">
    <name type="scientific">Neoaquamicrobium microcysteis</name>
    <dbReference type="NCBI Taxonomy" id="2682781"/>
    <lineage>
        <taxon>Bacteria</taxon>
        <taxon>Pseudomonadati</taxon>
        <taxon>Pseudomonadota</taxon>
        <taxon>Alphaproteobacteria</taxon>
        <taxon>Hyphomicrobiales</taxon>
        <taxon>Phyllobacteriaceae</taxon>
        <taxon>Neoaquamicrobium</taxon>
    </lineage>
</organism>
<reference evidence="6 7" key="2">
    <citation type="submission" date="2019-09" db="EMBL/GenBank/DDBJ databases">
        <title>Mesorhizobium sp. MaA-C15 isolated from Microcystis aeruginosa.</title>
        <authorList>
            <person name="Jeong S.E."/>
            <person name="Jin H.M."/>
            <person name="Jeon C.O."/>
        </authorList>
    </citation>
    <scope>NUCLEOTIDE SEQUENCE [LARGE SCALE GENOMIC DNA]</scope>
    <source>
        <strain evidence="6 7">MaA-C15</strain>
    </source>
</reference>
<dbReference type="SUPFAM" id="SSF53067">
    <property type="entry name" value="Actin-like ATPase domain"/>
    <property type="match status" value="2"/>
</dbReference>
<gene>
    <name evidence="6" type="ORF">FY036_17805</name>
</gene>
<dbReference type="GO" id="GO:0016301">
    <property type="term" value="F:kinase activity"/>
    <property type="evidence" value="ECO:0007669"/>
    <property type="project" value="UniProtKB-KW"/>
</dbReference>
<keyword evidence="7" id="KW-1185">Reference proteome</keyword>
<reference evidence="6 7" key="1">
    <citation type="submission" date="2019-08" db="EMBL/GenBank/DDBJ databases">
        <authorList>
            <person name="Seo Y.L."/>
        </authorList>
    </citation>
    <scope>NUCLEOTIDE SEQUENCE [LARGE SCALE GENOMIC DNA]</scope>
    <source>
        <strain evidence="6 7">MaA-C15</strain>
    </source>
</reference>
<comment type="caution">
    <text evidence="6">The sequence shown here is derived from an EMBL/GenBank/DDBJ whole genome shotgun (WGS) entry which is preliminary data.</text>
</comment>
<evidence type="ECO:0000256" key="2">
    <source>
        <dbReference type="ARBA" id="ARBA00022679"/>
    </source>
</evidence>
<dbReference type="InterPro" id="IPR050406">
    <property type="entry name" value="FGGY_Carb_Kinase"/>
</dbReference>
<evidence type="ECO:0000313" key="6">
    <source>
        <dbReference type="EMBL" id="TYR30568.1"/>
    </source>
</evidence>
<dbReference type="Proteomes" id="UP000323258">
    <property type="component" value="Unassembled WGS sequence"/>
</dbReference>
<dbReference type="Pfam" id="PF00370">
    <property type="entry name" value="FGGY_N"/>
    <property type="match status" value="1"/>
</dbReference>
<dbReference type="Pfam" id="PF02782">
    <property type="entry name" value="FGGY_C"/>
    <property type="match status" value="1"/>
</dbReference>
<evidence type="ECO:0000256" key="3">
    <source>
        <dbReference type="ARBA" id="ARBA00022777"/>
    </source>
</evidence>
<dbReference type="InterPro" id="IPR043129">
    <property type="entry name" value="ATPase_NBD"/>
</dbReference>
<dbReference type="InterPro" id="IPR018484">
    <property type="entry name" value="FGGY_N"/>
</dbReference>